<dbReference type="PANTHER" id="PTHR32347">
    <property type="entry name" value="EFFLUX SYSTEM COMPONENT YKNX-RELATED"/>
    <property type="match status" value="1"/>
</dbReference>
<dbReference type="EMBL" id="VSSQ01000231">
    <property type="protein sequence ID" value="MPL86980.1"/>
    <property type="molecule type" value="Genomic_DNA"/>
</dbReference>
<name>A0A644V6K9_9ZZZZ</name>
<dbReference type="InterPro" id="IPR050465">
    <property type="entry name" value="UPF0194_transport"/>
</dbReference>
<keyword evidence="2" id="KW-0175">Coiled coil</keyword>
<dbReference type="Gene3D" id="2.40.30.170">
    <property type="match status" value="1"/>
</dbReference>
<feature type="transmembrane region" description="Helical" evidence="3">
    <location>
        <begin position="33"/>
        <end position="52"/>
    </location>
</feature>
<dbReference type="Gene3D" id="2.40.420.20">
    <property type="match status" value="1"/>
</dbReference>
<evidence type="ECO:0000256" key="2">
    <source>
        <dbReference type="ARBA" id="ARBA00023054"/>
    </source>
</evidence>
<accession>A0A644V6K9</accession>
<comment type="caution">
    <text evidence="5">The sequence shown here is derived from an EMBL/GenBank/DDBJ whole genome shotgun (WGS) entry which is preliminary data.</text>
</comment>
<gene>
    <name evidence="5" type="ORF">SDC9_32968</name>
</gene>
<reference evidence="5" key="1">
    <citation type="submission" date="2019-08" db="EMBL/GenBank/DDBJ databases">
        <authorList>
            <person name="Kucharzyk K."/>
            <person name="Murdoch R.W."/>
            <person name="Higgins S."/>
            <person name="Loffler F."/>
        </authorList>
    </citation>
    <scope>NUCLEOTIDE SEQUENCE</scope>
</reference>
<keyword evidence="3" id="KW-1133">Transmembrane helix</keyword>
<keyword evidence="3" id="KW-0472">Membrane</keyword>
<dbReference type="AlphaFoldDB" id="A0A644V6K9"/>
<dbReference type="Gene3D" id="1.10.287.470">
    <property type="entry name" value="Helix hairpin bin"/>
    <property type="match status" value="1"/>
</dbReference>
<evidence type="ECO:0000259" key="4">
    <source>
        <dbReference type="Pfam" id="PF25967"/>
    </source>
</evidence>
<comment type="subcellular location">
    <subcellularLocation>
        <location evidence="1">Cell envelope</location>
    </subcellularLocation>
</comment>
<protein>
    <recommendedName>
        <fullName evidence="4">Multidrug resistance protein MdtA-like C-terminal permuted SH3 domain-containing protein</fullName>
    </recommendedName>
</protein>
<sequence length="434" mass="49406">MDNQNKSASFHESTDTSMDKPLPKRSVWVRYRLYLWAITAFCAFVVFVIYNLSGVKKLRIDANKLGIAKVEQAKFLDYVDAEGIVQPILTIKLNVLESGMVQQLVAEEGAMLRKGDTILVMNNPELTRIIEEQEDEWQKQRILYQERRLEMDQKTILLKQQTLQAEFELNRLAKGFQLGEEEFRMGVKSKAQLEVQREEYTFKARSTALLMDGLRQDSSATCLRRELMENDLDRARKNRLHAGNRLDNLVVRAPMDGQLSFLNVTLGQRVGQAENIGEIKVMDNYKLNTLLSEYYIDRIMVGLPASVTYQGVKYPLKVSKVVPEVKDRQFKVDMVFTGAKPENVRIGKSYRVQVELGLPETAIVIPRGDFYQSTGGHWIYKLNASGSKAIRTPITVGRQNPVQYEILSGLSAGDKVVVNGYTRLGDVEELVINE</sequence>
<dbReference type="GO" id="GO:0030313">
    <property type="term" value="C:cell envelope"/>
    <property type="evidence" value="ECO:0007669"/>
    <property type="project" value="UniProtKB-SubCell"/>
</dbReference>
<evidence type="ECO:0000256" key="3">
    <source>
        <dbReference type="SAM" id="Phobius"/>
    </source>
</evidence>
<proteinExistence type="predicted"/>
<dbReference type="InterPro" id="IPR058627">
    <property type="entry name" value="MdtA-like_C"/>
</dbReference>
<feature type="domain" description="Multidrug resistance protein MdtA-like C-terminal permuted SH3" evidence="4">
    <location>
        <begin position="362"/>
        <end position="421"/>
    </location>
</feature>
<dbReference type="PANTHER" id="PTHR32347:SF23">
    <property type="entry name" value="BLL5650 PROTEIN"/>
    <property type="match status" value="1"/>
</dbReference>
<dbReference type="Gene3D" id="2.40.50.100">
    <property type="match status" value="1"/>
</dbReference>
<organism evidence="5">
    <name type="scientific">bioreactor metagenome</name>
    <dbReference type="NCBI Taxonomy" id="1076179"/>
    <lineage>
        <taxon>unclassified sequences</taxon>
        <taxon>metagenomes</taxon>
        <taxon>ecological metagenomes</taxon>
    </lineage>
</organism>
<evidence type="ECO:0000256" key="1">
    <source>
        <dbReference type="ARBA" id="ARBA00004196"/>
    </source>
</evidence>
<evidence type="ECO:0000313" key="5">
    <source>
        <dbReference type="EMBL" id="MPL86980.1"/>
    </source>
</evidence>
<keyword evidence="3" id="KW-0812">Transmembrane</keyword>
<dbReference type="Pfam" id="PF25967">
    <property type="entry name" value="RND-MFP_C"/>
    <property type="match status" value="1"/>
</dbReference>